<sequence>MRWPPWAWAWWACSYCSRRRTSCNAPASCVRAESSLRCALRGERAMATTGLSFGEDCCCLDWVDAAAAASLQAAVATGKPVYIPPGANLTGTEVLVTTPGQQIFGAGWDSIVTQGDLTKSVFKVRAAGVRFHNFRVNGILATAVNTDAAFAFFTESAYPAPSLALERILCSGADAAHGMHNFVVFDELCDDGVVLNCQVERLFGGTHGGGNGYGVLVGANRALVHGNEFHMGFERGRHGIYLSAGASGCRVTDNLVQGATYEGITVYAFDTQPACAGNVISGNRVVDCVWGPPNPSSTLTAGISSSATSVTVASGSAFSSPTGGAHAGAILEQGASREFIWITARSGNTLTVVRGQGGFSAVAFTTGARLTECLPAINAFAGAISLAWNCRDNVVSGNTVENSGGHGISVNGTGASGDADKTTGNLVTGNSVHHAKLSALEIKAMRGGVIASNALHEGGWYHEDGPGSMPVMRVVASDNADFGSRDLSITGNHLTGPAWSSYALDLNPSLPVPEDIKFRANKFSPCWTGRYLLNGVRCDFQEVSVLDFGARPDSGLDDAAAFQQALSAGGRIRVPAGSYTLATGIGIVQPGTELACDDGVTLDFAGGASTSSIVLYASGVRISGHPVIAGPSNATTYVSGEVGIACDPGLTDFVLEVQVRGFGFAGMVLTQARGVLLGPSSLFRDCGSIGCAFNDCRDVLVPAGVQVGDIRPSSNDGFGLLVGSNNNSGAPSFSRSVRIEGVVVENVAGDGIANQGNHEVRITGAQLFNCRRGIVCSTGSASASLQNYVSNGCEVADCLVTARKRDGTAGDWANAASGIVLDGVASPANTDLGIVARDNEVAGYGVKATETPAISARLRASVDLTDNTITAWNGVAIDVSSSTGQVNGALITDMVTATGETKGFCVLASGNGNFDLSVLNVNHAPKVTSGVPALVGFKTAQLTRRPRLSGNQFARCTTPVDLAASSAVYPTRNFVLGTDVAVVREYALSGGSTTLALSDFPFGTRELTVILYATAATTLTNITGLPPWTVVRLVVGFGSSNVTFNRTNAALAGGANWVGQPRHMLVLVRLADSMVSGAGYTWLEQSRSANS</sequence>
<dbReference type="InterPro" id="IPR006626">
    <property type="entry name" value="PbH1"/>
</dbReference>
<dbReference type="InterPro" id="IPR012334">
    <property type="entry name" value="Pectin_lyas_fold"/>
</dbReference>
<evidence type="ECO:0000313" key="2">
    <source>
        <dbReference type="Proteomes" id="UP000318199"/>
    </source>
</evidence>
<dbReference type="Gene3D" id="2.160.20.10">
    <property type="entry name" value="Single-stranded right-handed beta-helix, Pectin lyase-like"/>
    <property type="match status" value="3"/>
</dbReference>
<dbReference type="AlphaFoldDB" id="A0A562ZN25"/>
<gene>
    <name evidence="1" type="ORF">FN976_17935</name>
</gene>
<evidence type="ECO:0000313" key="1">
    <source>
        <dbReference type="EMBL" id="TWO69705.1"/>
    </source>
</evidence>
<name>A0A562ZN25_9BURK</name>
<reference evidence="1 2" key="1">
    <citation type="submission" date="2019-07" db="EMBL/GenBank/DDBJ databases">
        <title>Caenimonas sedimenti sp. nov., isolated from activated sludge.</title>
        <authorList>
            <person name="Xu J."/>
        </authorList>
    </citation>
    <scope>NUCLEOTIDE SEQUENCE [LARGE SCALE GENOMIC DNA]</scope>
    <source>
        <strain evidence="1 2">HX-9-20</strain>
    </source>
</reference>
<organism evidence="1 2">
    <name type="scientific">Caenimonas sedimenti</name>
    <dbReference type="NCBI Taxonomy" id="2596921"/>
    <lineage>
        <taxon>Bacteria</taxon>
        <taxon>Pseudomonadati</taxon>
        <taxon>Pseudomonadota</taxon>
        <taxon>Betaproteobacteria</taxon>
        <taxon>Burkholderiales</taxon>
        <taxon>Comamonadaceae</taxon>
        <taxon>Caenimonas</taxon>
    </lineage>
</organism>
<dbReference type="Proteomes" id="UP000318199">
    <property type="component" value="Unassembled WGS sequence"/>
</dbReference>
<dbReference type="EMBL" id="VOBQ01000014">
    <property type="protein sequence ID" value="TWO69705.1"/>
    <property type="molecule type" value="Genomic_DNA"/>
</dbReference>
<dbReference type="SMART" id="SM00710">
    <property type="entry name" value="PbH1"/>
    <property type="match status" value="12"/>
</dbReference>
<dbReference type="InterPro" id="IPR011050">
    <property type="entry name" value="Pectin_lyase_fold/virulence"/>
</dbReference>
<protein>
    <submittedName>
        <fullName evidence="1">DUF1565 domain-containing protein</fullName>
    </submittedName>
</protein>
<dbReference type="SUPFAM" id="SSF51126">
    <property type="entry name" value="Pectin lyase-like"/>
    <property type="match status" value="3"/>
</dbReference>
<accession>A0A562ZN25</accession>
<keyword evidence="2" id="KW-1185">Reference proteome</keyword>
<dbReference type="OrthoDB" id="188639at2"/>
<comment type="caution">
    <text evidence="1">The sequence shown here is derived from an EMBL/GenBank/DDBJ whole genome shotgun (WGS) entry which is preliminary data.</text>
</comment>
<proteinExistence type="predicted"/>